<dbReference type="RefSeq" id="WP_212978225.1">
    <property type="nucleotide sequence ID" value="NZ_AP025343.1"/>
</dbReference>
<dbReference type="Proteomes" id="UP000682811">
    <property type="component" value="Unassembled WGS sequence"/>
</dbReference>
<dbReference type="GO" id="GO:0008270">
    <property type="term" value="F:zinc ion binding"/>
    <property type="evidence" value="ECO:0007669"/>
    <property type="project" value="InterPro"/>
</dbReference>
<dbReference type="GO" id="GO:0006260">
    <property type="term" value="P:DNA replication"/>
    <property type="evidence" value="ECO:0007669"/>
    <property type="project" value="InterPro"/>
</dbReference>
<dbReference type="InterPro" id="IPR036977">
    <property type="entry name" value="DNA_primase_Znf_CHC2"/>
</dbReference>
<evidence type="ECO:0000259" key="1">
    <source>
        <dbReference type="Pfam" id="PF13154"/>
    </source>
</evidence>
<dbReference type="Pfam" id="PF13154">
    <property type="entry name" value="DUF3991"/>
    <property type="match status" value="1"/>
</dbReference>
<organism evidence="2 3">
    <name type="scientific">Paenibacillus azoreducens</name>
    <dbReference type="NCBI Taxonomy" id="116718"/>
    <lineage>
        <taxon>Bacteria</taxon>
        <taxon>Bacillati</taxon>
        <taxon>Bacillota</taxon>
        <taxon>Bacilli</taxon>
        <taxon>Bacillales</taxon>
        <taxon>Paenibacillaceae</taxon>
        <taxon>Paenibacillus</taxon>
    </lineage>
</organism>
<reference evidence="2 3" key="1">
    <citation type="submission" date="2021-03" db="EMBL/GenBank/DDBJ databases">
        <title>Antimicrobial resistance genes in bacteria isolated from Japanese honey, and their potential for conferring macrolide and lincosamide resistance in the American foulbrood pathogen Paenibacillus larvae.</title>
        <authorList>
            <person name="Okamoto M."/>
            <person name="Kumagai M."/>
            <person name="Kanamori H."/>
            <person name="Takamatsu D."/>
        </authorList>
    </citation>
    <scope>NUCLEOTIDE SEQUENCE [LARGE SCALE GENOMIC DNA]</scope>
    <source>
        <strain evidence="2 3">J34TS1</strain>
    </source>
</reference>
<keyword evidence="3" id="KW-1185">Reference proteome</keyword>
<dbReference type="AlphaFoldDB" id="A0A920CRQ2"/>
<evidence type="ECO:0000313" key="3">
    <source>
        <dbReference type="Proteomes" id="UP000682811"/>
    </source>
</evidence>
<proteinExistence type="predicted"/>
<evidence type="ECO:0000313" key="2">
    <source>
        <dbReference type="EMBL" id="GIO47364.1"/>
    </source>
</evidence>
<dbReference type="InterPro" id="IPR025054">
    <property type="entry name" value="DUF3991"/>
</dbReference>
<dbReference type="SUPFAM" id="SSF57783">
    <property type="entry name" value="Zinc beta-ribbon"/>
    <property type="match status" value="1"/>
</dbReference>
<dbReference type="GO" id="GO:0003677">
    <property type="term" value="F:DNA binding"/>
    <property type="evidence" value="ECO:0007669"/>
    <property type="project" value="InterPro"/>
</dbReference>
<name>A0A920CRQ2_9BACL</name>
<dbReference type="EMBL" id="BORT01000007">
    <property type="protein sequence ID" value="GIO47364.1"/>
    <property type="molecule type" value="Genomic_DNA"/>
</dbReference>
<accession>A0A920CRQ2</accession>
<protein>
    <submittedName>
        <fullName evidence="2">Topoisomerase</fullName>
    </submittedName>
</protein>
<dbReference type="Gene3D" id="3.90.580.10">
    <property type="entry name" value="Zinc finger, CHC2-type domain"/>
    <property type="match status" value="1"/>
</dbReference>
<gene>
    <name evidence="2" type="ORF">J34TS1_21290</name>
</gene>
<dbReference type="Gene3D" id="3.40.1360.10">
    <property type="match status" value="1"/>
</dbReference>
<dbReference type="Pfam" id="PF13155">
    <property type="entry name" value="Toprim_2"/>
    <property type="match status" value="1"/>
</dbReference>
<comment type="caution">
    <text evidence="2">The sequence shown here is derived from an EMBL/GenBank/DDBJ whole genome shotgun (WGS) entry which is preliminary data.</text>
</comment>
<feature type="domain" description="DUF3991" evidence="1">
    <location>
        <begin position="123"/>
        <end position="193"/>
    </location>
</feature>
<sequence>MRNNLRFSHSQINQANNINLVEFVKSHGYILINGGRRALHAKQSGGLYFFKDSNKYYHFSTDTHGGPIDFVMQFWNLNFKEAVALLLDSKTPHYTLPHSPDHKFTGQLILPKKAQNYRRVVWYLVHVRGIEHEIISCLMHEKKLYQQDKTGNCIFVAYDQDGIAKYCSMRGSTPERPFKQDREHSDKSYPFHIPGNGNGQRVYVCESPIDAMSHATLSKLSGLDWQTDHRISLGCLSDNALERFLSQHSIQEIIFCLDNDHNATFRNGSPAPNWGQEAAIKFAQKYAELGYQISVQTPKRKDFNEDLIAFREAEREAKLPPIKEECEHEL</sequence>